<dbReference type="PANTHER" id="PTHR45224:SF3">
    <property type="entry name" value="OS11G0506300 PROTEIN"/>
    <property type="match status" value="1"/>
</dbReference>
<reference evidence="2" key="1">
    <citation type="submission" date="2020-10" db="EMBL/GenBank/DDBJ databases">
        <authorList>
            <person name="Han B."/>
            <person name="Lu T."/>
            <person name="Zhao Q."/>
            <person name="Huang X."/>
            <person name="Zhao Y."/>
        </authorList>
    </citation>
    <scope>NUCLEOTIDE SEQUENCE</scope>
</reference>
<proteinExistence type="predicted"/>
<evidence type="ECO:0000313" key="2">
    <source>
        <dbReference type="EMBL" id="CAD6230724.1"/>
    </source>
</evidence>
<evidence type="ECO:0000256" key="1">
    <source>
        <dbReference type="SAM" id="MobiDB-lite"/>
    </source>
</evidence>
<comment type="caution">
    <text evidence="2">The sequence shown here is derived from an EMBL/GenBank/DDBJ whole genome shotgun (WGS) entry which is preliminary data.</text>
</comment>
<gene>
    <name evidence="2" type="ORF">NCGR_LOCUS20949</name>
</gene>
<protein>
    <recommendedName>
        <fullName evidence="4">No apical meristem-associated C-terminal domain-containing protein</fullName>
    </recommendedName>
</protein>
<name>A0A811NTQ0_9POAL</name>
<evidence type="ECO:0000313" key="3">
    <source>
        <dbReference type="Proteomes" id="UP000604825"/>
    </source>
</evidence>
<accession>A0A811NTQ0</accession>
<dbReference type="OrthoDB" id="676833at2759"/>
<dbReference type="PANTHER" id="PTHR45224">
    <property type="entry name" value="OS01G0527900 PROTEIN-RELATED"/>
    <property type="match status" value="1"/>
</dbReference>
<organism evidence="2 3">
    <name type="scientific">Miscanthus lutarioriparius</name>
    <dbReference type="NCBI Taxonomy" id="422564"/>
    <lineage>
        <taxon>Eukaryota</taxon>
        <taxon>Viridiplantae</taxon>
        <taxon>Streptophyta</taxon>
        <taxon>Embryophyta</taxon>
        <taxon>Tracheophyta</taxon>
        <taxon>Spermatophyta</taxon>
        <taxon>Magnoliopsida</taxon>
        <taxon>Liliopsida</taxon>
        <taxon>Poales</taxon>
        <taxon>Poaceae</taxon>
        <taxon>PACMAD clade</taxon>
        <taxon>Panicoideae</taxon>
        <taxon>Andropogonodae</taxon>
        <taxon>Andropogoneae</taxon>
        <taxon>Saccharinae</taxon>
        <taxon>Miscanthus</taxon>
    </lineage>
</organism>
<feature type="region of interest" description="Disordered" evidence="1">
    <location>
        <begin position="1"/>
        <end position="46"/>
    </location>
</feature>
<dbReference type="EMBL" id="CAJGYO010000005">
    <property type="protein sequence ID" value="CAD6230724.1"/>
    <property type="molecule type" value="Genomic_DNA"/>
</dbReference>
<dbReference type="Proteomes" id="UP000604825">
    <property type="component" value="Unassembled WGS sequence"/>
</dbReference>
<keyword evidence="3" id="KW-1185">Reference proteome</keyword>
<dbReference type="AlphaFoldDB" id="A0A811NTQ0"/>
<evidence type="ECO:0008006" key="4">
    <source>
        <dbReference type="Google" id="ProtNLM"/>
    </source>
</evidence>
<sequence length="141" mass="15853">MPKRPIGQKAAKNAALAEKGQSKRPRSDDDDGNSKESAINLDKLDKFQEETNANRIKVLELQQKLSSEKLETAKLAHLTAQETKEGKKLILEAKKVEKESKMMDAYNNLISQDTSSMSDEEKAERVVAMKCLRKAFFPDTI</sequence>